<feature type="compositionally biased region" description="Basic residues" evidence="1">
    <location>
        <begin position="242"/>
        <end position="253"/>
    </location>
</feature>
<protein>
    <submittedName>
        <fullName evidence="2">V8-like Glu-specific endopeptidase</fullName>
    </submittedName>
</protein>
<reference evidence="2 3" key="1">
    <citation type="submission" date="2020-08" db="EMBL/GenBank/DDBJ databases">
        <title>Genomic Encyclopedia of Type Strains, Phase III (KMG-III): the genomes of soil and plant-associated and newly described type strains.</title>
        <authorList>
            <person name="Whitman W."/>
        </authorList>
    </citation>
    <scope>NUCLEOTIDE SEQUENCE [LARGE SCALE GENOMIC DNA]</scope>
    <source>
        <strain evidence="2 3">CECT 3302</strain>
    </source>
</reference>
<evidence type="ECO:0000313" key="2">
    <source>
        <dbReference type="EMBL" id="MBB3090774.1"/>
    </source>
</evidence>
<dbReference type="RefSeq" id="WP_183548134.1">
    <property type="nucleotide sequence ID" value="NZ_BMQT01000010.1"/>
</dbReference>
<comment type="caution">
    <text evidence="2">The sequence shown here is derived from an EMBL/GenBank/DDBJ whole genome shotgun (WGS) entry which is preliminary data.</text>
</comment>
<evidence type="ECO:0000256" key="1">
    <source>
        <dbReference type="SAM" id="MobiDB-lite"/>
    </source>
</evidence>
<dbReference type="Proteomes" id="UP000577707">
    <property type="component" value="Unassembled WGS sequence"/>
</dbReference>
<dbReference type="Gene3D" id="2.40.10.120">
    <property type="match status" value="1"/>
</dbReference>
<name>A0A7W5F9Y7_9ACTN</name>
<organism evidence="2 3">
    <name type="scientific">Nocardioides albus</name>
    <dbReference type="NCBI Taxonomy" id="1841"/>
    <lineage>
        <taxon>Bacteria</taxon>
        <taxon>Bacillati</taxon>
        <taxon>Actinomycetota</taxon>
        <taxon>Actinomycetes</taxon>
        <taxon>Propionibacteriales</taxon>
        <taxon>Nocardioidaceae</taxon>
        <taxon>Nocardioides</taxon>
    </lineage>
</organism>
<dbReference type="AlphaFoldDB" id="A0A7W5F9Y7"/>
<dbReference type="InterPro" id="IPR009003">
    <property type="entry name" value="Peptidase_S1_PA"/>
</dbReference>
<accession>A0A7W5F9Y7</accession>
<dbReference type="EMBL" id="JACHXG010000008">
    <property type="protein sequence ID" value="MBB3090774.1"/>
    <property type="molecule type" value="Genomic_DNA"/>
</dbReference>
<feature type="region of interest" description="Disordered" evidence="1">
    <location>
        <begin position="233"/>
        <end position="253"/>
    </location>
</feature>
<dbReference type="Pfam" id="PF13365">
    <property type="entry name" value="Trypsin_2"/>
    <property type="match status" value="1"/>
</dbReference>
<dbReference type="SUPFAM" id="SSF50494">
    <property type="entry name" value="Trypsin-like serine proteases"/>
    <property type="match status" value="1"/>
</dbReference>
<sequence length="253" mass="25956">MVLVNPGDGSTRVIGSALLTGQGRHAVTAKHVTDAVPPGWELHAGLAGSDIDRPDIQVHAAFIYVPCVLVDQDASSDLALLELQMPPDATSVSLVVRITPDGGGPTEELDDGRTGPFKITTDRLAEGTEVATSGFPLSAPALVTTAGILASKFAPLDQANPGGGMRHLCDLTATGGNSGGPVYRVSDGALVGVLVAGQLSPLASGDGAQSVGLTLVTPSQNVVELLVRNGIEPDRDKALPRPPKKTAHPHKKR</sequence>
<gene>
    <name evidence="2" type="ORF">FHS12_003736</name>
</gene>
<evidence type="ECO:0000313" key="3">
    <source>
        <dbReference type="Proteomes" id="UP000577707"/>
    </source>
</evidence>
<keyword evidence="3" id="KW-1185">Reference proteome</keyword>
<proteinExistence type="predicted"/>